<dbReference type="Proteomes" id="UP001174909">
    <property type="component" value="Unassembled WGS sequence"/>
</dbReference>
<organism evidence="2 3">
    <name type="scientific">Geodia barretti</name>
    <name type="common">Barrett's horny sponge</name>
    <dbReference type="NCBI Taxonomy" id="519541"/>
    <lineage>
        <taxon>Eukaryota</taxon>
        <taxon>Metazoa</taxon>
        <taxon>Porifera</taxon>
        <taxon>Demospongiae</taxon>
        <taxon>Heteroscleromorpha</taxon>
        <taxon>Tetractinellida</taxon>
        <taxon>Astrophorina</taxon>
        <taxon>Geodiidae</taxon>
        <taxon>Geodia</taxon>
    </lineage>
</organism>
<evidence type="ECO:0000313" key="2">
    <source>
        <dbReference type="EMBL" id="CAI8032733.1"/>
    </source>
</evidence>
<comment type="caution">
    <text evidence="2">The sequence shown here is derived from an EMBL/GenBank/DDBJ whole genome shotgun (WGS) entry which is preliminary data.</text>
</comment>
<gene>
    <name evidence="2" type="ORF">GBAR_LOCUS18482</name>
</gene>
<name>A0AA35SP61_GEOBA</name>
<feature type="region of interest" description="Disordered" evidence="1">
    <location>
        <begin position="53"/>
        <end position="75"/>
    </location>
</feature>
<accession>A0AA35SP61</accession>
<reference evidence="2" key="1">
    <citation type="submission" date="2023-03" db="EMBL/GenBank/DDBJ databases">
        <authorList>
            <person name="Steffen K."/>
            <person name="Cardenas P."/>
        </authorList>
    </citation>
    <scope>NUCLEOTIDE SEQUENCE</scope>
</reference>
<sequence>MTPAVAAKLTQRQGVCAACSQPISRVSLPRTSVGIRNTLFALVAVPTSLREKGSTWRQGSSSVGVAMESHTEPRVEGVAQGLEEISCGWRLWTSSGTPTASLAPAAGILWREGASLPSWADHTARTVSRNNADN</sequence>
<keyword evidence="3" id="KW-1185">Reference proteome</keyword>
<evidence type="ECO:0000313" key="3">
    <source>
        <dbReference type="Proteomes" id="UP001174909"/>
    </source>
</evidence>
<protein>
    <submittedName>
        <fullName evidence="2">Uncharacterized protein</fullName>
    </submittedName>
</protein>
<proteinExistence type="predicted"/>
<dbReference type="EMBL" id="CASHTH010002622">
    <property type="protein sequence ID" value="CAI8032733.1"/>
    <property type="molecule type" value="Genomic_DNA"/>
</dbReference>
<evidence type="ECO:0000256" key="1">
    <source>
        <dbReference type="SAM" id="MobiDB-lite"/>
    </source>
</evidence>
<dbReference type="AlphaFoldDB" id="A0AA35SP61"/>